<proteinExistence type="predicted"/>
<dbReference type="Gene3D" id="3.40.50.150">
    <property type="entry name" value="Vaccinia Virus protein VP39"/>
    <property type="match status" value="1"/>
</dbReference>
<evidence type="ECO:0000313" key="1">
    <source>
        <dbReference type="EMBL" id="RKP05836.1"/>
    </source>
</evidence>
<dbReference type="SUPFAM" id="SSF53335">
    <property type="entry name" value="S-adenosyl-L-methionine-dependent methyltransferases"/>
    <property type="match status" value="1"/>
</dbReference>
<dbReference type="CDD" id="cd02440">
    <property type="entry name" value="AdoMet_MTases"/>
    <property type="match status" value="1"/>
</dbReference>
<dbReference type="OrthoDB" id="2013972at2759"/>
<keyword evidence="2" id="KW-1185">Reference proteome</keyword>
<name>A0A4P9XJD3_9FUNG</name>
<dbReference type="EMBL" id="KZ993019">
    <property type="protein sequence ID" value="RKP05836.1"/>
    <property type="molecule type" value="Genomic_DNA"/>
</dbReference>
<dbReference type="InterPro" id="IPR029063">
    <property type="entry name" value="SAM-dependent_MTases_sf"/>
</dbReference>
<dbReference type="PANTHER" id="PTHR43591:SF24">
    <property type="entry name" value="2-METHOXY-6-POLYPRENYL-1,4-BENZOQUINOL METHYLASE, MITOCHONDRIAL"/>
    <property type="match status" value="1"/>
</dbReference>
<organism evidence="1 2">
    <name type="scientific">Thamnocephalis sphaerospora</name>
    <dbReference type="NCBI Taxonomy" id="78915"/>
    <lineage>
        <taxon>Eukaryota</taxon>
        <taxon>Fungi</taxon>
        <taxon>Fungi incertae sedis</taxon>
        <taxon>Zoopagomycota</taxon>
        <taxon>Zoopagomycotina</taxon>
        <taxon>Zoopagomycetes</taxon>
        <taxon>Zoopagales</taxon>
        <taxon>Sigmoideomycetaceae</taxon>
        <taxon>Thamnocephalis</taxon>
    </lineage>
</organism>
<dbReference type="GO" id="GO:0032259">
    <property type="term" value="P:methylation"/>
    <property type="evidence" value="ECO:0007669"/>
    <property type="project" value="UniProtKB-KW"/>
</dbReference>
<dbReference type="PANTHER" id="PTHR43591">
    <property type="entry name" value="METHYLTRANSFERASE"/>
    <property type="match status" value="1"/>
</dbReference>
<dbReference type="Pfam" id="PF13489">
    <property type="entry name" value="Methyltransf_23"/>
    <property type="match status" value="1"/>
</dbReference>
<gene>
    <name evidence="1" type="ORF">THASP1DRAFT_32331</name>
</gene>
<reference evidence="2" key="1">
    <citation type="journal article" date="2018" name="Nat. Microbiol.">
        <title>Leveraging single-cell genomics to expand the fungal tree of life.</title>
        <authorList>
            <person name="Ahrendt S.R."/>
            <person name="Quandt C.A."/>
            <person name="Ciobanu D."/>
            <person name="Clum A."/>
            <person name="Salamov A."/>
            <person name="Andreopoulos B."/>
            <person name="Cheng J.F."/>
            <person name="Woyke T."/>
            <person name="Pelin A."/>
            <person name="Henrissat B."/>
            <person name="Reynolds N.K."/>
            <person name="Benny G.L."/>
            <person name="Smith M.E."/>
            <person name="James T.Y."/>
            <person name="Grigoriev I.V."/>
        </authorList>
    </citation>
    <scope>NUCLEOTIDE SEQUENCE [LARGE SCALE GENOMIC DNA]</scope>
    <source>
        <strain evidence="2">RSA 1356</strain>
    </source>
</reference>
<dbReference type="STRING" id="78915.A0A4P9XJD3"/>
<evidence type="ECO:0000313" key="2">
    <source>
        <dbReference type="Proteomes" id="UP000271241"/>
    </source>
</evidence>
<dbReference type="Proteomes" id="UP000271241">
    <property type="component" value="Unassembled WGS sequence"/>
</dbReference>
<keyword evidence="1" id="KW-0808">Transferase</keyword>
<dbReference type="AlphaFoldDB" id="A0A4P9XJD3"/>
<dbReference type="GO" id="GO:0008168">
    <property type="term" value="F:methyltransferase activity"/>
    <property type="evidence" value="ECO:0007669"/>
    <property type="project" value="UniProtKB-KW"/>
</dbReference>
<accession>A0A4P9XJD3</accession>
<keyword evidence="1" id="KW-0489">Methyltransferase</keyword>
<sequence length="292" mass="32524">MDAPNNSSSSGDDSKAAEVFLFADGRRYHNTPNCPYVLPNDLEEIDRLEVQYYAIQQVTQKRYHVPLNNPKRIIDIGIGTGVWMRETALDFPECEFTGIDITPLPETTVMPANCNFKLANVLEGLAYADGHFDFVRHSLLIAGIPKDKWPFYVKECMRLCASGGWVEMTETNAKIHGGGAATKKLSAFAPECFRARGLSPEIADTLDDLMREAGLVDVEAREFKVPLGKRGGKAGELLLRNFLMGQAMLTPLYVSVYGITREEAEQTIQQAADEFEVQDAYAVFRVCFGRKP</sequence>
<protein>
    <submittedName>
        <fullName evidence="1">S-adenosyl-L-methionine-dependent methyltransferase</fullName>
    </submittedName>
</protein>